<gene>
    <name evidence="1" type="ORF">GALMADRAFT_241650</name>
</gene>
<dbReference type="HOGENOM" id="CLU_591898_0_0_1"/>
<evidence type="ECO:0008006" key="3">
    <source>
        <dbReference type="Google" id="ProtNLM"/>
    </source>
</evidence>
<reference evidence="2" key="1">
    <citation type="journal article" date="2014" name="Proc. Natl. Acad. Sci. U.S.A.">
        <title>Extensive sampling of basidiomycete genomes demonstrates inadequacy of the white-rot/brown-rot paradigm for wood decay fungi.</title>
        <authorList>
            <person name="Riley R."/>
            <person name="Salamov A.A."/>
            <person name="Brown D.W."/>
            <person name="Nagy L.G."/>
            <person name="Floudas D."/>
            <person name="Held B.W."/>
            <person name="Levasseur A."/>
            <person name="Lombard V."/>
            <person name="Morin E."/>
            <person name="Otillar R."/>
            <person name="Lindquist E.A."/>
            <person name="Sun H."/>
            <person name="LaButti K.M."/>
            <person name="Schmutz J."/>
            <person name="Jabbour D."/>
            <person name="Luo H."/>
            <person name="Baker S.E."/>
            <person name="Pisabarro A.G."/>
            <person name="Walton J.D."/>
            <person name="Blanchette R.A."/>
            <person name="Henrissat B."/>
            <person name="Martin F."/>
            <person name="Cullen D."/>
            <person name="Hibbett D.S."/>
            <person name="Grigoriev I.V."/>
        </authorList>
    </citation>
    <scope>NUCLEOTIDE SEQUENCE [LARGE SCALE GENOMIC DNA]</scope>
    <source>
        <strain evidence="2">CBS 339.88</strain>
    </source>
</reference>
<name>A0A067TPY7_GALM3</name>
<dbReference type="Proteomes" id="UP000027222">
    <property type="component" value="Unassembled WGS sequence"/>
</dbReference>
<keyword evidence="2" id="KW-1185">Reference proteome</keyword>
<accession>A0A067TPY7</accession>
<dbReference type="OrthoDB" id="3047552at2759"/>
<protein>
    <recommendedName>
        <fullName evidence="3">F-box domain-containing protein</fullName>
    </recommendedName>
</protein>
<dbReference type="EMBL" id="KL142371">
    <property type="protein sequence ID" value="KDR81028.1"/>
    <property type="molecule type" value="Genomic_DNA"/>
</dbReference>
<evidence type="ECO:0000313" key="1">
    <source>
        <dbReference type="EMBL" id="KDR81028.1"/>
    </source>
</evidence>
<sequence>MEKRERALPQELLDQVVDEIGREYADSFFQGYGDPISQKTLLSFLSVSRSFHDRAIAPLLTEVHLNDHPDVMQRITTLRQILNPTPGSTLRPVKSCIQKCVMTLSMHNQREPVLSHQLEEQPEEEYDKWVGDIFANAETSALFDDLHHKNYGIRELTIDLVTSRSVQWPDLPHRLSSSLLALIRSSHLESLHLIQITCLPLALLRGSSLKHLRLEQSDLLAVGGLSPVEEPDEDDQPYPKLESVQTDSRSIASLYVGAAASTFTELKQLRIDGILPGLYDSSLKILRLAQNTLEDISLHFGGELSFPAGTVDFGSMPRLRTFTLYNYRSYMDAYEQRSDSSMDHICLMLDARTPLRHLAELTLKLHFSDMNVREDFLYPVPNSHWQAIDAVLAGNKFPVLRKVNVQIESDVYVHDHRNTFDRQIFIDTMPVRLREALPRLSSSDTVELKVEASIDVLRTGSQ</sequence>
<organism evidence="1 2">
    <name type="scientific">Galerina marginata (strain CBS 339.88)</name>
    <dbReference type="NCBI Taxonomy" id="685588"/>
    <lineage>
        <taxon>Eukaryota</taxon>
        <taxon>Fungi</taxon>
        <taxon>Dikarya</taxon>
        <taxon>Basidiomycota</taxon>
        <taxon>Agaricomycotina</taxon>
        <taxon>Agaricomycetes</taxon>
        <taxon>Agaricomycetidae</taxon>
        <taxon>Agaricales</taxon>
        <taxon>Agaricineae</taxon>
        <taxon>Strophariaceae</taxon>
        <taxon>Galerina</taxon>
    </lineage>
</organism>
<evidence type="ECO:0000313" key="2">
    <source>
        <dbReference type="Proteomes" id="UP000027222"/>
    </source>
</evidence>
<dbReference type="AlphaFoldDB" id="A0A067TPY7"/>
<proteinExistence type="predicted"/>